<dbReference type="InterPro" id="IPR050153">
    <property type="entry name" value="Metal_Ion_Import_ABC"/>
</dbReference>
<dbReference type="PROSITE" id="PS50893">
    <property type="entry name" value="ABC_TRANSPORTER_2"/>
    <property type="match status" value="1"/>
</dbReference>
<dbReference type="Pfam" id="PF00005">
    <property type="entry name" value="ABC_tran"/>
    <property type="match status" value="1"/>
</dbReference>
<evidence type="ECO:0000313" key="5">
    <source>
        <dbReference type="Proteomes" id="UP000216438"/>
    </source>
</evidence>
<dbReference type="OrthoDB" id="5292475at2"/>
<dbReference type="RefSeq" id="WP_046493137.1">
    <property type="nucleotide sequence ID" value="NZ_CP016303.1"/>
</dbReference>
<dbReference type="InterPro" id="IPR003593">
    <property type="entry name" value="AAA+_ATPase"/>
</dbReference>
<organism evidence="4 5">
    <name type="scientific">Candidatus Hamiltonella defensa</name>
    <name type="common">Bemisia tabaci</name>
    <dbReference type="NCBI Taxonomy" id="672795"/>
    <lineage>
        <taxon>Bacteria</taxon>
        <taxon>Pseudomonadati</taxon>
        <taxon>Pseudomonadota</taxon>
        <taxon>Gammaproteobacteria</taxon>
        <taxon>Enterobacterales</taxon>
        <taxon>Enterobacteriaceae</taxon>
        <taxon>aphid secondary symbionts</taxon>
        <taxon>Candidatus Williamhamiltonella</taxon>
    </lineage>
</organism>
<keyword evidence="1" id="KW-0813">Transport</keyword>
<dbReference type="GO" id="GO:0005524">
    <property type="term" value="F:ATP binding"/>
    <property type="evidence" value="ECO:0007669"/>
    <property type="project" value="UniProtKB-KW"/>
</dbReference>
<dbReference type="Gene3D" id="3.40.50.300">
    <property type="entry name" value="P-loop containing nucleotide triphosphate hydrolases"/>
    <property type="match status" value="1"/>
</dbReference>
<evidence type="ECO:0000256" key="2">
    <source>
        <dbReference type="ARBA" id="ARBA00022741"/>
    </source>
</evidence>
<dbReference type="InterPro" id="IPR003439">
    <property type="entry name" value="ABC_transporter-like_ATP-bd"/>
</dbReference>
<dbReference type="GO" id="GO:0016887">
    <property type="term" value="F:ATP hydrolysis activity"/>
    <property type="evidence" value="ECO:0007669"/>
    <property type="project" value="InterPro"/>
</dbReference>
<dbReference type="CDD" id="cd03214">
    <property type="entry name" value="ABC_Iron-Siderophores_B12_Hemin"/>
    <property type="match status" value="1"/>
</dbReference>
<reference evidence="5" key="1">
    <citation type="submission" date="2016-06" db="EMBL/GenBank/DDBJ databases">
        <authorList>
            <person name="Chen W."/>
            <person name="Hasegawa D.K."/>
        </authorList>
    </citation>
    <scope>NUCLEOTIDE SEQUENCE [LARGE SCALE GENOMIC DNA]</scope>
    <source>
        <strain evidence="5">MEAM1</strain>
    </source>
</reference>
<dbReference type="PANTHER" id="PTHR42734">
    <property type="entry name" value="METAL TRANSPORT SYSTEM ATP-BINDING PROTEIN TM_0124-RELATED"/>
    <property type="match status" value="1"/>
</dbReference>
<evidence type="ECO:0000256" key="3">
    <source>
        <dbReference type="ARBA" id="ARBA00022840"/>
    </source>
</evidence>
<evidence type="ECO:0000313" key="4">
    <source>
        <dbReference type="EMBL" id="ASX26590.1"/>
    </source>
</evidence>
<dbReference type="Proteomes" id="UP000216438">
    <property type="component" value="Chromosome"/>
</dbReference>
<reference evidence="4 5" key="2">
    <citation type="submission" date="2017-09" db="EMBL/GenBank/DDBJ databases">
        <title>The genome of whitefly Bemisia tabaci, a global crop pest, provides novel insights into virus transmission, host adaptation and insecticide resistance.</title>
        <authorList>
            <person name="Kaur N."/>
            <person name="Kliot A."/>
            <person name="Pinheiro P.V."/>
            <person name="Luan J."/>
            <person name="Zheng Y."/>
            <person name="Liu W."/>
            <person name="Sun H."/>
            <person name="Yang X."/>
            <person name="Xu Y."/>
            <person name="Luo Y."/>
            <person name="Kruse A."/>
            <person name="Fisher T.W."/>
            <person name="Nelson D.R."/>
            <person name="Elimelech M."/>
            <person name="MacCoss M."/>
            <person name="Johnson R."/>
            <person name="Cohen E."/>
            <person name="Hunter W.B."/>
            <person name="Brown J.K."/>
            <person name="Jander G."/>
            <person name="Cilia M."/>
            <person name="Douglas A.E."/>
            <person name="Ghanim M."/>
            <person name="Simmons A.M."/>
            <person name="Wintermantel W.M."/>
            <person name="Ling K.-S."/>
            <person name="Fei Z."/>
        </authorList>
    </citation>
    <scope>NUCLEOTIDE SEQUENCE [LARGE SCALE GENOMIC DNA]</scope>
    <source>
        <strain evidence="4 5">MEAM1</strain>
    </source>
</reference>
<dbReference type="InterPro" id="IPR027417">
    <property type="entry name" value="P-loop_NTPase"/>
</dbReference>
<name>A0A249DZS7_9ENTR</name>
<dbReference type="AlphaFoldDB" id="A0A249DZS7"/>
<protein>
    <submittedName>
        <fullName evidence="4">Ferrichrome ABC transporter</fullName>
    </submittedName>
</protein>
<dbReference type="PANTHER" id="PTHR42734:SF21">
    <property type="entry name" value="IRON ABC TRANSPORTER, ATP-BINDING PROTEIN"/>
    <property type="match status" value="1"/>
</dbReference>
<dbReference type="SUPFAM" id="SSF52540">
    <property type="entry name" value="P-loop containing nucleoside triphosphate hydrolases"/>
    <property type="match status" value="1"/>
</dbReference>
<evidence type="ECO:0000256" key="1">
    <source>
        <dbReference type="ARBA" id="ARBA00022448"/>
    </source>
</evidence>
<keyword evidence="3" id="KW-0067">ATP-binding</keyword>
<gene>
    <name evidence="4" type="ORF">BA171_05995</name>
</gene>
<dbReference type="PROSITE" id="PS00211">
    <property type="entry name" value="ABC_TRANSPORTER_1"/>
    <property type="match status" value="1"/>
</dbReference>
<dbReference type="EMBL" id="CP016303">
    <property type="protein sequence ID" value="ASX26590.1"/>
    <property type="molecule type" value="Genomic_DNA"/>
</dbReference>
<sequence length="257" mass="28469">MVKLRLEEVGVAYGTHQVLSKINTSFFLGGQVVAVVGPNASGKSSLFKRMAGIIEGEGEVHLTGNKKGHFGVCYMPQEAVINARLTVYESLLLVRKQFTPSWRVHNDELILIDSLMSSLSINGLAFRYLTELSGGQRQLVSIAQTLARDPEILLMDEPTSALDMYHQLQVLNFIRSLAQQKNIIVFIALHDLNHALRFSDQMMVVANGGVKASGPSEEVLTTEMLWEIYGINARIENCSRQQAHVIVDGFNQSLMPV</sequence>
<keyword evidence="2" id="KW-0547">Nucleotide-binding</keyword>
<dbReference type="SMART" id="SM00382">
    <property type="entry name" value="AAA"/>
    <property type="match status" value="1"/>
</dbReference>
<dbReference type="InterPro" id="IPR017871">
    <property type="entry name" value="ABC_transporter-like_CS"/>
</dbReference>
<accession>A0A249DZS7</accession>
<proteinExistence type="predicted"/>